<feature type="coiled-coil region" evidence="1">
    <location>
        <begin position="359"/>
        <end position="393"/>
    </location>
</feature>
<dbReference type="AlphaFoldDB" id="A0A6N8CPJ7"/>
<keyword evidence="1" id="KW-0175">Coiled coil</keyword>
<evidence type="ECO:0000313" key="3">
    <source>
        <dbReference type="EMBL" id="MTT32052.1"/>
    </source>
</evidence>
<proteinExistence type="predicted"/>
<feature type="domain" description="Rad50/SbcC-type AAA" evidence="2">
    <location>
        <begin position="19"/>
        <end position="271"/>
    </location>
</feature>
<evidence type="ECO:0000256" key="1">
    <source>
        <dbReference type="SAM" id="Coils"/>
    </source>
</evidence>
<dbReference type="Pfam" id="PF13476">
    <property type="entry name" value="AAA_23"/>
    <property type="match status" value="1"/>
</dbReference>
<comment type="caution">
    <text evidence="3">The sequence shown here is derived from an EMBL/GenBank/DDBJ whole genome shotgun (WGS) entry which is preliminary data.</text>
</comment>
<protein>
    <submittedName>
        <fullName evidence="3">AAA family ATPase</fullName>
    </submittedName>
</protein>
<feature type="coiled-coil region" evidence="1">
    <location>
        <begin position="422"/>
        <end position="449"/>
    </location>
</feature>
<keyword evidence="4" id="KW-1185">Reference proteome</keyword>
<dbReference type="GO" id="GO:0006302">
    <property type="term" value="P:double-strand break repair"/>
    <property type="evidence" value="ECO:0007669"/>
    <property type="project" value="InterPro"/>
</dbReference>
<sequence>MSGIIIKELKIVGENKDPASVKFSKGLNIISGPSDTGKSFIFECISFMLGSSQKPKFFKEREGYTKAYLEIDTNNTIFTFERMLDGGDIKLYNGEIEEISKLIPITLNETHQAGEVDNISGFLLDKSGFLIPSWIKKNQHNKKESLSFRHLKNYITVDEVRVITQESPIHSGQYIDVTLEKSIFKLLITGDDDSNLEEKDKPEIKKAKIMAKLDMLDELITDTKEELKKKNNITNVDTVEKEIDSFKNVLDNINAEIDELNSKRNKLWSQIKQKESVIIHSNELIKRFNLLEEQYQADISRLEFIEEGSHYFYQLNTVICPQCGRDVNSDKCKDKFEPIGIENLHESCAAEINKIQLNLLDLKISKNNLTQDVIELEKEIELLRQTKEEFEKTIETNLQPRSLKVRTKLDLLLENYQIKLEINTLKNKLNDLLSKYENIEKSMKNTKKVEKENPLEIEEIVNDSEFTNFLYSTLSNWGFEDLKESSELVFRIQGKERKIDFEITGKERKSYGKGYRGLIYSAFVIGLMRYCFQKKLAHPGFIVIDSPVTTFKDKLQKITIENDEAIPLDKQNAFFNDLAQNYNNRQIIIFENKEPLGNIKEQINYIEFTKDRNQGRYGFFKPLN</sequence>
<dbReference type="OrthoDB" id="103556at2"/>
<dbReference type="EMBL" id="WNHB01000012">
    <property type="protein sequence ID" value="MTT32052.1"/>
    <property type="molecule type" value="Genomic_DNA"/>
</dbReference>
<dbReference type="GO" id="GO:0016887">
    <property type="term" value="F:ATP hydrolysis activity"/>
    <property type="evidence" value="ECO:0007669"/>
    <property type="project" value="InterPro"/>
</dbReference>
<dbReference type="RefSeq" id="WP_155218696.1">
    <property type="nucleotide sequence ID" value="NZ_WNHB01000012.1"/>
</dbReference>
<evidence type="ECO:0000259" key="2">
    <source>
        <dbReference type="Pfam" id="PF13476"/>
    </source>
</evidence>
<feature type="coiled-coil region" evidence="1">
    <location>
        <begin position="213"/>
        <end position="263"/>
    </location>
</feature>
<evidence type="ECO:0000313" key="4">
    <source>
        <dbReference type="Proteomes" id="UP000440978"/>
    </source>
</evidence>
<reference evidence="3 4" key="1">
    <citation type="submission" date="2019-11" db="EMBL/GenBank/DDBJ databases">
        <title>Terrilactibacillus tamarindus sp. nov. BCM23-1 isolated from bark of Tamarindus indica.</title>
        <authorList>
            <person name="Kingkaew E."/>
            <person name="Tanasupawat S."/>
        </authorList>
    </citation>
    <scope>NUCLEOTIDE SEQUENCE [LARGE SCALE GENOMIC DNA]</scope>
    <source>
        <strain evidence="3 4">BCM23-1</strain>
    </source>
</reference>
<dbReference type="Proteomes" id="UP000440978">
    <property type="component" value="Unassembled WGS sequence"/>
</dbReference>
<name>A0A6N8CPJ7_9BACI</name>
<dbReference type="Gene3D" id="3.40.50.300">
    <property type="entry name" value="P-loop containing nucleotide triphosphate hydrolases"/>
    <property type="match status" value="1"/>
</dbReference>
<organism evidence="3 4">
    <name type="scientific">Terrilactibacillus tamarindi</name>
    <dbReference type="NCBI Taxonomy" id="2599694"/>
    <lineage>
        <taxon>Bacteria</taxon>
        <taxon>Bacillati</taxon>
        <taxon>Bacillota</taxon>
        <taxon>Bacilli</taxon>
        <taxon>Bacillales</taxon>
        <taxon>Bacillaceae</taxon>
        <taxon>Terrilactibacillus</taxon>
    </lineage>
</organism>
<dbReference type="InterPro" id="IPR027417">
    <property type="entry name" value="P-loop_NTPase"/>
</dbReference>
<accession>A0A6N8CPJ7</accession>
<dbReference type="SUPFAM" id="SSF52540">
    <property type="entry name" value="P-loop containing nucleoside triphosphate hydrolases"/>
    <property type="match status" value="1"/>
</dbReference>
<dbReference type="InterPro" id="IPR038729">
    <property type="entry name" value="Rad50/SbcC_AAA"/>
</dbReference>
<gene>
    <name evidence="3" type="ORF">GMB86_08515</name>
</gene>